<dbReference type="PANTHER" id="PTHR33162">
    <property type="entry name" value="SEC-INDEPENDENT PROTEIN TRANSLOCASE PROTEIN TATA, CHLOROPLASTIC"/>
    <property type="match status" value="1"/>
</dbReference>
<protein>
    <recommendedName>
        <fullName evidence="9">Sec-independent protein translocase protein TatB</fullName>
    </recommendedName>
</protein>
<keyword evidence="7 9" id="KW-0811">Translocation</keyword>
<keyword evidence="2 9" id="KW-0813">Transport</keyword>
<comment type="subunit">
    <text evidence="9">The Tat system comprises two distinct complexes: a TatABC complex, containing multiple copies of TatA, TatB and TatC subunits, and a separate TatA complex, containing only TatA subunits. Substrates initially bind to the TatABC complex, which probably triggers association of the separate TatA complex to form the active translocon.</text>
</comment>
<keyword evidence="13" id="KW-1185">Reference proteome</keyword>
<dbReference type="NCBIfam" id="TIGR01410">
    <property type="entry name" value="tatB"/>
    <property type="match status" value="1"/>
</dbReference>
<evidence type="ECO:0000256" key="9">
    <source>
        <dbReference type="HAMAP-Rule" id="MF_00237"/>
    </source>
</evidence>
<reference evidence="12 14" key="2">
    <citation type="submission" date="2020-08" db="EMBL/GenBank/DDBJ databases">
        <title>Genomic Encyclopedia of Type Strains, Phase IV (KMG-IV): sequencing the most valuable type-strain genomes for metagenomic binning, comparative biology and taxonomic classification.</title>
        <authorList>
            <person name="Goeker M."/>
        </authorList>
    </citation>
    <scope>NUCLEOTIDE SEQUENCE [LARGE SCALE GENOMIC DNA]</scope>
    <source>
        <strain evidence="12 14">DSM 107085</strain>
    </source>
</reference>
<accession>A0A099CY83</accession>
<dbReference type="AlphaFoldDB" id="A0A099CY83"/>
<dbReference type="Pfam" id="PF02416">
    <property type="entry name" value="TatA_B_E"/>
    <property type="match status" value="1"/>
</dbReference>
<sequence length="141" mass="15666">MFDIGFGELLLIAVVALVVLGPERLPGAARTVGTLLRRLRNGWESVRAEVEREIEAEEMKRKLKEAQEHIRATSEQAKASVRESAERVREAADAMKGQPLHEDDDPQRPAETEANAEQADADAPASRRTDTAEPSERPDER</sequence>
<evidence type="ECO:0000313" key="13">
    <source>
        <dbReference type="Proteomes" id="UP000029708"/>
    </source>
</evidence>
<evidence type="ECO:0000313" key="12">
    <source>
        <dbReference type="EMBL" id="MBB6184535.1"/>
    </source>
</evidence>
<dbReference type="HAMAP" id="MF_00237">
    <property type="entry name" value="TatB"/>
    <property type="match status" value="1"/>
</dbReference>
<proteinExistence type="inferred from homology"/>
<evidence type="ECO:0000313" key="11">
    <source>
        <dbReference type="EMBL" id="KGI78953.1"/>
    </source>
</evidence>
<dbReference type="GO" id="GO:0008320">
    <property type="term" value="F:protein transmembrane transporter activity"/>
    <property type="evidence" value="ECO:0007669"/>
    <property type="project" value="UniProtKB-UniRule"/>
</dbReference>
<keyword evidence="6 9" id="KW-1133">Transmembrane helix</keyword>
<dbReference type="Proteomes" id="UP000560000">
    <property type="component" value="Unassembled WGS sequence"/>
</dbReference>
<dbReference type="EMBL" id="JROI01000005">
    <property type="protein sequence ID" value="KGI78953.1"/>
    <property type="molecule type" value="Genomic_DNA"/>
</dbReference>
<keyword evidence="4 9" id="KW-0812">Transmembrane</keyword>
<dbReference type="STRING" id="1543381.LF63_0101760"/>
<dbReference type="InterPro" id="IPR018448">
    <property type="entry name" value="TatB"/>
</dbReference>
<keyword evidence="5 9" id="KW-0653">Protein transport</keyword>
<evidence type="ECO:0000313" key="14">
    <source>
        <dbReference type="Proteomes" id="UP000560000"/>
    </source>
</evidence>
<dbReference type="EMBL" id="JACHET010000001">
    <property type="protein sequence ID" value="MBB6184535.1"/>
    <property type="molecule type" value="Genomic_DNA"/>
</dbReference>
<feature type="compositionally biased region" description="Low complexity" evidence="10">
    <location>
        <begin position="112"/>
        <end position="124"/>
    </location>
</feature>
<dbReference type="GO" id="GO:0043953">
    <property type="term" value="P:protein transport by the Tat complex"/>
    <property type="evidence" value="ECO:0007669"/>
    <property type="project" value="UniProtKB-UniRule"/>
</dbReference>
<dbReference type="GO" id="GO:0033281">
    <property type="term" value="C:TAT protein transport complex"/>
    <property type="evidence" value="ECO:0007669"/>
    <property type="project" value="UniProtKB-UniRule"/>
</dbReference>
<evidence type="ECO:0000256" key="2">
    <source>
        <dbReference type="ARBA" id="ARBA00022448"/>
    </source>
</evidence>
<dbReference type="HOGENOM" id="CLU_086034_1_1_6"/>
<feature type="compositionally biased region" description="Basic and acidic residues" evidence="10">
    <location>
        <begin position="125"/>
        <end position="141"/>
    </location>
</feature>
<keyword evidence="8 9" id="KW-0472">Membrane</keyword>
<gene>
    <name evidence="9" type="primary">tatB</name>
    <name evidence="12" type="ORF">HNQ86_001880</name>
    <name evidence="11" type="ORF">LF63_0101760</name>
</gene>
<dbReference type="PANTHER" id="PTHR33162:SF1">
    <property type="entry name" value="SEC-INDEPENDENT PROTEIN TRANSLOCASE PROTEIN TATA, CHLOROPLASTIC"/>
    <property type="match status" value="1"/>
</dbReference>
<dbReference type="PRINTS" id="PR01506">
    <property type="entry name" value="TATBPROTEIN"/>
</dbReference>
<dbReference type="RefSeq" id="WP_043099209.1">
    <property type="nucleotide sequence ID" value="NZ_JACHET010000001.1"/>
</dbReference>
<evidence type="ECO:0000256" key="4">
    <source>
        <dbReference type="ARBA" id="ARBA00022692"/>
    </source>
</evidence>
<organism evidence="11 13">
    <name type="scientific">Oleiagrimonas soli</name>
    <dbReference type="NCBI Taxonomy" id="1543381"/>
    <lineage>
        <taxon>Bacteria</taxon>
        <taxon>Pseudomonadati</taxon>
        <taxon>Pseudomonadota</taxon>
        <taxon>Gammaproteobacteria</taxon>
        <taxon>Lysobacterales</taxon>
        <taxon>Rhodanobacteraceae</taxon>
        <taxon>Oleiagrimonas</taxon>
    </lineage>
</organism>
<feature type="compositionally biased region" description="Basic and acidic residues" evidence="10">
    <location>
        <begin position="80"/>
        <end position="93"/>
    </location>
</feature>
<feature type="region of interest" description="Disordered" evidence="10">
    <location>
        <begin position="65"/>
        <end position="141"/>
    </location>
</feature>
<evidence type="ECO:0000256" key="1">
    <source>
        <dbReference type="ARBA" id="ARBA00004167"/>
    </source>
</evidence>
<reference evidence="11 13" key="1">
    <citation type="submission" date="2014-09" db="EMBL/GenBank/DDBJ databases">
        <title>Xanthomonadaceae 3.5X direct submission.</title>
        <authorList>
            <person name="Fang T."/>
            <person name="Wang H."/>
        </authorList>
    </citation>
    <scope>NUCLEOTIDE SEQUENCE [LARGE SCALE GENOMIC DNA]</scope>
    <source>
        <strain evidence="11 13">3.5X</strain>
    </source>
</reference>
<comment type="function">
    <text evidence="9">Part of the twin-arginine translocation (Tat) system that transports large folded proteins containing a characteristic twin-arginine motif in their signal peptide across membranes. Together with TatC, TatB is part of a receptor directly interacting with Tat signal peptides. TatB may form an oligomeric binding site that transiently accommodates folded Tat precursor proteins before their translocation.</text>
</comment>
<dbReference type="OrthoDB" id="9816005at2"/>
<evidence type="ECO:0000256" key="6">
    <source>
        <dbReference type="ARBA" id="ARBA00022989"/>
    </source>
</evidence>
<evidence type="ECO:0000256" key="3">
    <source>
        <dbReference type="ARBA" id="ARBA00022475"/>
    </source>
</evidence>
<evidence type="ECO:0000256" key="5">
    <source>
        <dbReference type="ARBA" id="ARBA00022927"/>
    </source>
</evidence>
<name>A0A099CY83_9GAMM</name>
<evidence type="ECO:0000256" key="8">
    <source>
        <dbReference type="ARBA" id="ARBA00023136"/>
    </source>
</evidence>
<dbReference type="InterPro" id="IPR003369">
    <property type="entry name" value="TatA/B/E"/>
</dbReference>
<comment type="similarity">
    <text evidence="9">Belongs to the TatB family.</text>
</comment>
<comment type="subcellular location">
    <subcellularLocation>
        <location evidence="9">Cell membrane</location>
        <topology evidence="9">Single-pass membrane protein</topology>
    </subcellularLocation>
    <subcellularLocation>
        <location evidence="1">Membrane</location>
        <topology evidence="1">Single-pass membrane protein</topology>
    </subcellularLocation>
</comment>
<dbReference type="Proteomes" id="UP000029708">
    <property type="component" value="Unassembled WGS sequence"/>
</dbReference>
<keyword evidence="3 9" id="KW-1003">Cell membrane</keyword>
<comment type="caution">
    <text evidence="11">The sequence shown here is derived from an EMBL/GenBank/DDBJ whole genome shotgun (WGS) entry which is preliminary data.</text>
</comment>
<evidence type="ECO:0000256" key="10">
    <source>
        <dbReference type="SAM" id="MobiDB-lite"/>
    </source>
</evidence>
<evidence type="ECO:0000256" key="7">
    <source>
        <dbReference type="ARBA" id="ARBA00023010"/>
    </source>
</evidence>
<dbReference type="Gene3D" id="1.20.5.3310">
    <property type="match status" value="1"/>
</dbReference>